<evidence type="ECO:0000313" key="2">
    <source>
        <dbReference type="Proteomes" id="UP000708148"/>
    </source>
</evidence>
<dbReference type="OrthoDB" id="496981at2759"/>
<proteinExistence type="predicted"/>
<name>A0A8S1IV01_9CHLO</name>
<dbReference type="InterPro" id="IPR029033">
    <property type="entry name" value="His_PPase_superfam"/>
</dbReference>
<evidence type="ECO:0000313" key="1">
    <source>
        <dbReference type="EMBL" id="CAD7698653.1"/>
    </source>
</evidence>
<dbReference type="Gene3D" id="3.40.50.1240">
    <property type="entry name" value="Phosphoglycerate mutase-like"/>
    <property type="match status" value="1"/>
</dbReference>
<comment type="caution">
    <text evidence="1">The sequence shown here is derived from an EMBL/GenBank/DDBJ whole genome shotgun (WGS) entry which is preliminary data.</text>
</comment>
<keyword evidence="2" id="KW-1185">Reference proteome</keyword>
<sequence>MHKVSTMLRVPKIQTITSVAGLRNHIAKLPTHFQVDVVVVSPMTRTLETAVGLFGGDTVDVADGHKLLMRAQSEQEGVRTEQKAIVAQSSVPFIAHEACREQTGLHPCDHRRTVSYYQHQFPSIDFSLVESDSDTLYDPMSREPNYSVVDRVWTFLKPERHIAVVTHAAFLRILSQCFEKDLREKYGTTARDELVQEFRNCELRSIQLLDCEVNGASDGRCAYSHPGGEALLQLT</sequence>
<dbReference type="AlphaFoldDB" id="A0A8S1IV01"/>
<dbReference type="GO" id="GO:0005737">
    <property type="term" value="C:cytoplasm"/>
    <property type="evidence" value="ECO:0007669"/>
    <property type="project" value="TreeGrafter"/>
</dbReference>
<gene>
    <name evidence="1" type="ORF">OSTQU699_LOCUS4014</name>
</gene>
<accession>A0A8S1IV01</accession>
<evidence type="ECO:0008006" key="3">
    <source>
        <dbReference type="Google" id="ProtNLM"/>
    </source>
</evidence>
<dbReference type="PANTHER" id="PTHR48100">
    <property type="entry name" value="BROAD-SPECIFICITY PHOSPHATASE YOR283W-RELATED"/>
    <property type="match status" value="1"/>
</dbReference>
<protein>
    <recommendedName>
        <fullName evidence="3">Phosphoglycerate mutase-like protein</fullName>
    </recommendedName>
</protein>
<organism evidence="1 2">
    <name type="scientific">Ostreobium quekettii</name>
    <dbReference type="NCBI Taxonomy" id="121088"/>
    <lineage>
        <taxon>Eukaryota</taxon>
        <taxon>Viridiplantae</taxon>
        <taxon>Chlorophyta</taxon>
        <taxon>core chlorophytes</taxon>
        <taxon>Ulvophyceae</taxon>
        <taxon>TCBD clade</taxon>
        <taxon>Bryopsidales</taxon>
        <taxon>Ostreobineae</taxon>
        <taxon>Ostreobiaceae</taxon>
        <taxon>Ostreobium</taxon>
    </lineage>
</organism>
<dbReference type="Proteomes" id="UP000708148">
    <property type="component" value="Unassembled WGS sequence"/>
</dbReference>
<dbReference type="GO" id="GO:0016791">
    <property type="term" value="F:phosphatase activity"/>
    <property type="evidence" value="ECO:0007669"/>
    <property type="project" value="TreeGrafter"/>
</dbReference>
<reference evidence="1" key="1">
    <citation type="submission" date="2020-12" db="EMBL/GenBank/DDBJ databases">
        <authorList>
            <person name="Iha C."/>
        </authorList>
    </citation>
    <scope>NUCLEOTIDE SEQUENCE</scope>
</reference>
<dbReference type="SUPFAM" id="SSF53254">
    <property type="entry name" value="Phosphoglycerate mutase-like"/>
    <property type="match status" value="1"/>
</dbReference>
<dbReference type="PANTHER" id="PTHR48100:SF1">
    <property type="entry name" value="HISTIDINE PHOSPHATASE FAMILY PROTEIN-RELATED"/>
    <property type="match status" value="1"/>
</dbReference>
<dbReference type="EMBL" id="CAJHUC010000867">
    <property type="protein sequence ID" value="CAD7698653.1"/>
    <property type="molecule type" value="Genomic_DNA"/>
</dbReference>
<dbReference type="InterPro" id="IPR050275">
    <property type="entry name" value="PGM_Phosphatase"/>
</dbReference>